<keyword evidence="2" id="KW-1185">Reference proteome</keyword>
<evidence type="ECO:0000313" key="1">
    <source>
        <dbReference type="EMBL" id="CAG9622680.1"/>
    </source>
</evidence>
<proteinExistence type="predicted"/>
<reference evidence="1 2" key="1">
    <citation type="submission" date="2021-10" db="EMBL/GenBank/DDBJ databases">
        <authorList>
            <person name="Criscuolo A."/>
        </authorList>
    </citation>
    <scope>NUCLEOTIDE SEQUENCE [LARGE SCALE GENOMIC DNA]</scope>
    <source>
        <strain evidence="2">CIP 111883</strain>
    </source>
</reference>
<evidence type="ECO:0000313" key="2">
    <source>
        <dbReference type="Proteomes" id="UP000789833"/>
    </source>
</evidence>
<comment type="caution">
    <text evidence="1">The sequence shown here is derived from an EMBL/GenBank/DDBJ whole genome shotgun (WGS) entry which is preliminary data.</text>
</comment>
<protein>
    <submittedName>
        <fullName evidence="1">Uncharacterized protein</fullName>
    </submittedName>
</protein>
<name>A0ABN8ABU8_9BACI</name>
<dbReference type="EMBL" id="CAKJTJ010000025">
    <property type="protein sequence ID" value="CAG9622680.1"/>
    <property type="molecule type" value="Genomic_DNA"/>
</dbReference>
<gene>
    <name evidence="1" type="ORF">BACCIP111883_03471</name>
</gene>
<dbReference type="Proteomes" id="UP000789833">
    <property type="component" value="Unassembled WGS sequence"/>
</dbReference>
<organism evidence="1 2">
    <name type="scientific">Sutcliffiella rhizosphaerae</name>
    <dbReference type="NCBI Taxonomy" id="2880967"/>
    <lineage>
        <taxon>Bacteria</taxon>
        <taxon>Bacillati</taxon>
        <taxon>Bacillota</taxon>
        <taxon>Bacilli</taxon>
        <taxon>Bacillales</taxon>
        <taxon>Bacillaceae</taxon>
        <taxon>Sutcliffiella</taxon>
    </lineage>
</organism>
<accession>A0ABN8ABU8</accession>
<sequence>MVLSNITQLGYGNLNNYLRGRLDNAIPDLNFYYYSKCVK</sequence>